<dbReference type="PANTHER" id="PTHR48043">
    <property type="entry name" value="EG:EG0003.4 PROTEIN-RELATED"/>
    <property type="match status" value="1"/>
</dbReference>
<evidence type="ECO:0000256" key="5">
    <source>
        <dbReference type="RuleBase" id="RU362059"/>
    </source>
</evidence>
<comment type="similarity">
    <text evidence="1 4">Belongs to the UDP-glycosyltransferase family.</text>
</comment>
<dbReference type="InterPro" id="IPR050271">
    <property type="entry name" value="UDP-glycosyltransferase"/>
</dbReference>
<dbReference type="EMBL" id="MT524934">
    <property type="protein sequence ID" value="QNH67989.1"/>
    <property type="molecule type" value="mRNA"/>
</dbReference>
<sequence>MKIFVLVLPEIGHINPVNGIVKELVHKKNCDVIFYGRHDQRELIESTGAKFREYKFYEDGNTALKPLKEDPFTNDIPLFINLINLSYNEIPCLIKDIEIDRPDLIIFDQLSMPAKYLLKVMEQNFREKKTSLPAPASVQIFTTFPSFEIFADKQEYKKYMLQPTGIFFRFNKYLLTLKQKKFCNHFGIDCLDPYELCENFQSKLNIVTFIPEIQPFKEFLSPTFKFVGICADENYQQKKQIDSKLKEILEKTDPVNPNYQNIETRFNLIYVSLGTVFNNNIFVFDCVIETIKQLNEVSKNLIVVLAVGNDNLNIYQKQIDQGFKVPENILLMTFVPQIELLKRAKLFITHCGMNSSSEAIHYGVPIIGIPIKADQPILAHIMCNELKLGIHLDALSITTDNLQDAILKIFQDQSFSIKAKELSLISRNYKGSSVAAELIYNFINTEQKS</sequence>
<keyword evidence="3 4" id="KW-0808">Transferase</keyword>
<evidence type="ECO:0000313" key="6">
    <source>
        <dbReference type="EMBL" id="QNH67989.1"/>
    </source>
</evidence>
<dbReference type="EC" id="2.4.1.17" evidence="5"/>
<dbReference type="InterPro" id="IPR002213">
    <property type="entry name" value="UDP_glucos_trans"/>
</dbReference>
<dbReference type="GO" id="GO:0015020">
    <property type="term" value="F:glucuronosyltransferase activity"/>
    <property type="evidence" value="ECO:0007669"/>
    <property type="project" value="UniProtKB-EC"/>
</dbReference>
<name>A0A7H9SLF7_9BILA</name>
<proteinExistence type="evidence at transcript level"/>
<dbReference type="GO" id="GO:0016020">
    <property type="term" value="C:membrane"/>
    <property type="evidence" value="ECO:0007669"/>
    <property type="project" value="UniProtKB-SubCell"/>
</dbReference>
<dbReference type="AlphaFoldDB" id="A0A7H9SLF7"/>
<evidence type="ECO:0000256" key="4">
    <source>
        <dbReference type="RuleBase" id="RU003718"/>
    </source>
</evidence>
<dbReference type="InterPro" id="IPR035595">
    <property type="entry name" value="UDP_glycos_trans_CS"/>
</dbReference>
<evidence type="ECO:0000256" key="3">
    <source>
        <dbReference type="ARBA" id="ARBA00022679"/>
    </source>
</evidence>
<keyword evidence="2 4" id="KW-0328">Glycosyltransferase</keyword>
<evidence type="ECO:0000256" key="2">
    <source>
        <dbReference type="ARBA" id="ARBA00022676"/>
    </source>
</evidence>
<dbReference type="SUPFAM" id="SSF53756">
    <property type="entry name" value="UDP-Glycosyltransferase/glycogen phosphorylase"/>
    <property type="match status" value="1"/>
</dbReference>
<dbReference type="Pfam" id="PF00201">
    <property type="entry name" value="UDPGT"/>
    <property type="match status" value="1"/>
</dbReference>
<dbReference type="CDD" id="cd03784">
    <property type="entry name" value="GT1_Gtf-like"/>
    <property type="match status" value="1"/>
</dbReference>
<protein>
    <recommendedName>
        <fullName evidence="5">UDP-glucuronosyltransferase</fullName>
        <ecNumber evidence="5">2.4.1.17</ecNumber>
    </recommendedName>
</protein>
<dbReference type="Gene3D" id="3.40.50.2000">
    <property type="entry name" value="Glycogen Phosphorylase B"/>
    <property type="match status" value="2"/>
</dbReference>
<dbReference type="PANTHER" id="PTHR48043:SF145">
    <property type="entry name" value="FI06409P-RELATED"/>
    <property type="match status" value="1"/>
</dbReference>
<dbReference type="PROSITE" id="PS00375">
    <property type="entry name" value="UDPGT"/>
    <property type="match status" value="1"/>
</dbReference>
<accession>A0A7H9SLF7</accession>
<reference evidence="6" key="2">
    <citation type="submission" date="2020-05" db="EMBL/GenBank/DDBJ databases">
        <authorList>
            <person name="Kang H.-M."/>
            <person name="Kim M.-S."/>
            <person name="Lee J.-S."/>
        </authorList>
    </citation>
    <scope>NUCLEOTIDE SEQUENCE</scope>
</reference>
<reference evidence="6" key="1">
    <citation type="journal article" date="2020" name="Comp. Biochem. Physiol. Part D Genomics Proteomics">
        <title>The genome of the marine monogonont rotifer Brachionus rotundiformis and insight into species-specific detoxification components in Brachionus spp.</title>
        <authorList>
            <person name="Kang H.M."/>
            <person name="Kim M.S."/>
            <person name="Choi B.S."/>
            <person name="Kim D.H."/>
            <person name="Kim H.J."/>
            <person name="Hwang U.K."/>
            <person name="Hagiwara A."/>
            <person name="Lee J.S."/>
        </authorList>
    </citation>
    <scope>NUCLEOTIDE SEQUENCE</scope>
</reference>
<comment type="subcellular location">
    <subcellularLocation>
        <location evidence="5">Membrane</location>
        <topology evidence="5">Single-pass membrane protein</topology>
    </subcellularLocation>
</comment>
<evidence type="ECO:0000256" key="1">
    <source>
        <dbReference type="ARBA" id="ARBA00009995"/>
    </source>
</evidence>
<organism evidence="6">
    <name type="scientific">Brachionus koreanus</name>
    <dbReference type="NCBI Taxonomy" id="1199090"/>
    <lineage>
        <taxon>Eukaryota</taxon>
        <taxon>Metazoa</taxon>
        <taxon>Spiralia</taxon>
        <taxon>Gnathifera</taxon>
        <taxon>Rotifera</taxon>
        <taxon>Eurotatoria</taxon>
        <taxon>Monogononta</taxon>
        <taxon>Pseudotrocha</taxon>
        <taxon>Ploima</taxon>
        <taxon>Brachionidae</taxon>
        <taxon>Brachionus</taxon>
    </lineage>
</organism>
<comment type="catalytic activity">
    <reaction evidence="5">
        <text>glucuronate acceptor + UDP-alpha-D-glucuronate = acceptor beta-D-glucuronoside + UDP + H(+)</text>
        <dbReference type="Rhea" id="RHEA:21032"/>
        <dbReference type="ChEBI" id="CHEBI:15378"/>
        <dbReference type="ChEBI" id="CHEBI:58052"/>
        <dbReference type="ChEBI" id="CHEBI:58223"/>
        <dbReference type="ChEBI" id="CHEBI:132367"/>
        <dbReference type="ChEBI" id="CHEBI:132368"/>
        <dbReference type="EC" id="2.4.1.17"/>
    </reaction>
</comment>